<dbReference type="AlphaFoldDB" id="A0AB38TET1"/>
<evidence type="ECO:0000256" key="1">
    <source>
        <dbReference type="ARBA" id="ARBA00023002"/>
    </source>
</evidence>
<dbReference type="GO" id="GO:0016491">
    <property type="term" value="F:oxidoreductase activity"/>
    <property type="evidence" value="ECO:0007669"/>
    <property type="project" value="UniProtKB-KW"/>
</dbReference>
<evidence type="ECO:0000313" key="3">
    <source>
        <dbReference type="EMBL" id="UTU52999.1"/>
    </source>
</evidence>
<dbReference type="InterPro" id="IPR006076">
    <property type="entry name" value="FAD-dep_OxRdtase"/>
</dbReference>
<dbReference type="Pfam" id="PF01266">
    <property type="entry name" value="DAO"/>
    <property type="match status" value="1"/>
</dbReference>
<proteinExistence type="predicted"/>
<dbReference type="EMBL" id="CP088147">
    <property type="protein sequence ID" value="UTU52999.1"/>
    <property type="molecule type" value="Genomic_DNA"/>
</dbReference>
<sequence>MRVAILGGGLQGCCAALALGERGMDVVLFDRNDAILSRTAVANEGKIHLGYMYAGDPSLSTARIMMKGALAFAPFMHRHLGIETHALATSVPAAYVVHRDSQHSAQAVEDYLRDVHELIVKASTGREFDYFGLDISAPPRAWTSSERDTRFNPDAALAAFDTPEVAINPVALASVLRRAIADHRRIEVRHGHQVSKVDSVDDRLCVTSEKAGFVQVDAFDHVVNALWDGRLAIDATMGLKPTRPWLHRLKYGISFTLPDGLERPPSATFVSGPFGEVVSYPDRLTYLTWYPECIHGYSTEVTPPVWDTFPPEPLRTKILTRTIAAMTEIVPSLAAVDAANLPDALVKGGLIVAWGETDIYDTNSELHQRYQIGITSKDKYHSIDPGKLTMAPYFADQCATRIAGDV</sequence>
<dbReference type="InterPro" id="IPR036188">
    <property type="entry name" value="FAD/NAD-bd_sf"/>
</dbReference>
<feature type="domain" description="FAD dependent oxidoreductase" evidence="2">
    <location>
        <begin position="2"/>
        <end position="335"/>
    </location>
</feature>
<dbReference type="Gene3D" id="3.30.9.10">
    <property type="entry name" value="D-Amino Acid Oxidase, subunit A, domain 2"/>
    <property type="match status" value="1"/>
</dbReference>
<organism evidence="3 4">
    <name type="scientific">Mesorhizobium ciceri</name>
    <dbReference type="NCBI Taxonomy" id="39645"/>
    <lineage>
        <taxon>Bacteria</taxon>
        <taxon>Pseudomonadati</taxon>
        <taxon>Pseudomonadota</taxon>
        <taxon>Alphaproteobacteria</taxon>
        <taxon>Hyphomicrobiales</taxon>
        <taxon>Phyllobacteriaceae</taxon>
        <taxon>Mesorhizobium</taxon>
    </lineage>
</organism>
<gene>
    <name evidence="3" type="ORF">LRP29_05995</name>
</gene>
<evidence type="ECO:0000259" key="2">
    <source>
        <dbReference type="Pfam" id="PF01266"/>
    </source>
</evidence>
<protein>
    <submittedName>
        <fullName evidence="3">FAD-dependent oxidoreductase</fullName>
    </submittedName>
</protein>
<dbReference type="Gene3D" id="3.50.50.60">
    <property type="entry name" value="FAD/NAD(P)-binding domain"/>
    <property type="match status" value="1"/>
</dbReference>
<dbReference type="SUPFAM" id="SSF51905">
    <property type="entry name" value="FAD/NAD(P)-binding domain"/>
    <property type="match status" value="1"/>
</dbReference>
<keyword evidence="4" id="KW-1185">Reference proteome</keyword>
<dbReference type="RefSeq" id="WP_081714346.1">
    <property type="nucleotide sequence ID" value="NZ_CP088147.1"/>
</dbReference>
<accession>A0AB38TET1</accession>
<dbReference type="Proteomes" id="UP001060070">
    <property type="component" value="Chromosome"/>
</dbReference>
<keyword evidence="1" id="KW-0560">Oxidoreductase</keyword>
<name>A0AB38TET1_9HYPH</name>
<evidence type="ECO:0000313" key="4">
    <source>
        <dbReference type="Proteomes" id="UP001060070"/>
    </source>
</evidence>
<reference evidence="3 4" key="1">
    <citation type="journal article" date="2022" name="Microbiol. Resour. Announc.">
        <title>Complete Genome Sequence of Mesorhizobium ciceri Strain R30, a Rhizobium Used as a Commercial Inoculant for Chickpea in Argentina.</title>
        <authorList>
            <person name="Foresto E."/>
            <person name="Revale S."/>
            <person name="Primo E."/>
            <person name="Nievas F."/>
            <person name="Carezzano E."/>
            <person name="Puente M."/>
            <person name="Alzari P."/>
            <person name="Mart M."/>
            <person name="Ben-Assaya M."/>
            <person name="Mornico D."/>
            <person name="Santoro M."/>
            <person name="Mart F."/>
            <person name="Giordano W."/>
            <person name="Bogino P."/>
        </authorList>
    </citation>
    <scope>NUCLEOTIDE SEQUENCE [LARGE SCALE GENOMIC DNA]</scope>
    <source>
        <strain evidence="3 4">R30</strain>
    </source>
</reference>